<dbReference type="PIRSF" id="PIRSF036659">
    <property type="entry name" value="BdbC"/>
    <property type="match status" value="1"/>
</dbReference>
<keyword evidence="8 12" id="KW-0472">Membrane</keyword>
<protein>
    <submittedName>
        <fullName evidence="13">Putative disulfide bond formation protein, DsbB family</fullName>
        <ecNumber evidence="13">1.8.4.-</ecNumber>
    </submittedName>
</protein>
<dbReference type="EC" id="1.8.4.-" evidence="13"/>
<dbReference type="InterPro" id="IPR023380">
    <property type="entry name" value="DsbB-like_sf"/>
</dbReference>
<evidence type="ECO:0000256" key="11">
    <source>
        <dbReference type="ARBA" id="ARBA00023284"/>
    </source>
</evidence>
<dbReference type="Pfam" id="PF02600">
    <property type="entry name" value="DsbB"/>
    <property type="match status" value="1"/>
</dbReference>
<name>A0A1S7LJX8_MAGMO</name>
<feature type="transmembrane region" description="Helical" evidence="12">
    <location>
        <begin position="84"/>
        <end position="104"/>
    </location>
</feature>
<evidence type="ECO:0000256" key="5">
    <source>
        <dbReference type="ARBA" id="ARBA00022982"/>
    </source>
</evidence>
<dbReference type="GO" id="GO:0016020">
    <property type="term" value="C:membrane"/>
    <property type="evidence" value="ECO:0007669"/>
    <property type="project" value="UniProtKB-SubCell"/>
</dbReference>
<keyword evidence="6 12" id="KW-1133">Transmembrane helix</keyword>
<sequence length="154" mass="16984">MQESPTAQQPESSPPQVPAGWNWLFAAWLVAASATLGSLFFSEVLDVPVCVLCWYQRIAIYPLTLILALGLFPYDPKVVRYGTALVAVGWLIALYHLLLIEGIIPKAAQPCVPGIPCSETHINWLGFLNIPTMSLLTFSLIGSLLYMAHRMNRS</sequence>
<keyword evidence="10" id="KW-0143">Chaperone</keyword>
<accession>A0A1S7LJX8</accession>
<dbReference type="PANTHER" id="PTHR43469:SF1">
    <property type="entry name" value="SPBETA PROPHAGE-DERIVED DISULFIDE BOND FORMATION PROTEIN B"/>
    <property type="match status" value="1"/>
</dbReference>
<keyword evidence="5" id="KW-0249">Electron transport</keyword>
<dbReference type="GO" id="GO:0015035">
    <property type="term" value="F:protein-disulfide reductase activity"/>
    <property type="evidence" value="ECO:0007669"/>
    <property type="project" value="InterPro"/>
</dbReference>
<keyword evidence="7 13" id="KW-0560">Oxidoreductase</keyword>
<keyword evidence="3" id="KW-0813">Transport</keyword>
<keyword evidence="4 12" id="KW-0812">Transmembrane</keyword>
<comment type="subcellular location">
    <subcellularLocation>
        <location evidence="1">Membrane</location>
        <topology evidence="1">Multi-pass membrane protein</topology>
    </subcellularLocation>
</comment>
<gene>
    <name evidence="13" type="ORF">MAGMO_2267</name>
</gene>
<dbReference type="AlphaFoldDB" id="A0A1S7LJX8"/>
<comment type="similarity">
    <text evidence="2">Belongs to the DsbB family. BdbC subfamily.</text>
</comment>
<dbReference type="Gene3D" id="1.20.1550.10">
    <property type="entry name" value="DsbB-like"/>
    <property type="match status" value="1"/>
</dbReference>
<evidence type="ECO:0000256" key="12">
    <source>
        <dbReference type="SAM" id="Phobius"/>
    </source>
</evidence>
<reference evidence="13" key="1">
    <citation type="submission" date="2015-04" db="EMBL/GenBank/DDBJ databases">
        <authorList>
            <person name="Syromyatnikov M.Y."/>
            <person name="Popov V.N."/>
        </authorList>
    </citation>
    <scope>NUCLEOTIDE SEQUENCE</scope>
    <source>
        <strain evidence="13">MO-1</strain>
    </source>
</reference>
<keyword evidence="9" id="KW-1015">Disulfide bond</keyword>
<evidence type="ECO:0000256" key="10">
    <source>
        <dbReference type="ARBA" id="ARBA00023186"/>
    </source>
</evidence>
<dbReference type="InterPro" id="IPR012187">
    <property type="entry name" value="Disulphide_bond_form_BdbC"/>
</dbReference>
<dbReference type="PANTHER" id="PTHR43469">
    <property type="entry name" value="DISULFIDE FORMATION PROTEIN-RELATED"/>
    <property type="match status" value="1"/>
</dbReference>
<evidence type="ECO:0000256" key="1">
    <source>
        <dbReference type="ARBA" id="ARBA00004141"/>
    </source>
</evidence>
<evidence type="ECO:0000256" key="3">
    <source>
        <dbReference type="ARBA" id="ARBA00022448"/>
    </source>
</evidence>
<dbReference type="SUPFAM" id="SSF158442">
    <property type="entry name" value="DsbB-like"/>
    <property type="match status" value="1"/>
</dbReference>
<evidence type="ECO:0000313" key="13">
    <source>
        <dbReference type="EMBL" id="CRH06429.1"/>
    </source>
</evidence>
<proteinExistence type="inferred from homology"/>
<evidence type="ECO:0000256" key="8">
    <source>
        <dbReference type="ARBA" id="ARBA00023136"/>
    </source>
</evidence>
<dbReference type="EMBL" id="LO017727">
    <property type="protein sequence ID" value="CRH06429.1"/>
    <property type="molecule type" value="Genomic_DNA"/>
</dbReference>
<dbReference type="GO" id="GO:0006457">
    <property type="term" value="P:protein folding"/>
    <property type="evidence" value="ECO:0007669"/>
    <property type="project" value="InterPro"/>
</dbReference>
<evidence type="ECO:0000256" key="9">
    <source>
        <dbReference type="ARBA" id="ARBA00023157"/>
    </source>
</evidence>
<feature type="transmembrane region" description="Helical" evidence="12">
    <location>
        <begin position="124"/>
        <end position="148"/>
    </location>
</feature>
<organism evidence="13">
    <name type="scientific">Magnetococcus massalia (strain MO-1)</name>
    <dbReference type="NCBI Taxonomy" id="451514"/>
    <lineage>
        <taxon>Bacteria</taxon>
        <taxon>Pseudomonadati</taxon>
        <taxon>Pseudomonadota</taxon>
        <taxon>Magnetococcia</taxon>
        <taxon>Magnetococcales</taxon>
        <taxon>Magnetococcaceae</taxon>
        <taxon>Magnetococcus</taxon>
    </lineage>
</organism>
<feature type="transmembrane region" description="Helical" evidence="12">
    <location>
        <begin position="54"/>
        <end position="72"/>
    </location>
</feature>
<evidence type="ECO:0000256" key="6">
    <source>
        <dbReference type="ARBA" id="ARBA00022989"/>
    </source>
</evidence>
<dbReference type="InterPro" id="IPR003752">
    <property type="entry name" value="DiS_bond_form_DsbB/BdbC"/>
</dbReference>
<keyword evidence="11" id="KW-0676">Redox-active center</keyword>
<evidence type="ECO:0000256" key="2">
    <source>
        <dbReference type="ARBA" id="ARBA00007602"/>
    </source>
</evidence>
<evidence type="ECO:0000256" key="7">
    <source>
        <dbReference type="ARBA" id="ARBA00023002"/>
    </source>
</evidence>
<evidence type="ECO:0000256" key="4">
    <source>
        <dbReference type="ARBA" id="ARBA00022692"/>
    </source>
</evidence>
<feature type="transmembrane region" description="Helical" evidence="12">
    <location>
        <begin position="21"/>
        <end position="42"/>
    </location>
</feature>